<keyword evidence="3" id="KW-1185">Reference proteome</keyword>
<accession>A0A0D3KZR3</accession>
<evidence type="ECO:0000259" key="1">
    <source>
        <dbReference type="PROSITE" id="PS50105"/>
    </source>
</evidence>
<dbReference type="InterPro" id="IPR001660">
    <property type="entry name" value="SAM"/>
</dbReference>
<dbReference type="HOGENOM" id="CLU_174372_0_0_1"/>
<feature type="domain" description="SAM" evidence="1">
    <location>
        <begin position="35"/>
        <end position="77"/>
    </location>
</feature>
<dbReference type="AlphaFoldDB" id="A0A0D3KZR3"/>
<dbReference type="PROSITE" id="PS50105">
    <property type="entry name" value="SAM_DOMAIN"/>
    <property type="match status" value="1"/>
</dbReference>
<dbReference type="RefSeq" id="XP_005793677.1">
    <property type="nucleotide sequence ID" value="XM_005793620.1"/>
</dbReference>
<evidence type="ECO:0000313" key="2">
    <source>
        <dbReference type="EnsemblProtists" id="EOD41248"/>
    </source>
</evidence>
<proteinExistence type="predicted"/>
<organism evidence="2 3">
    <name type="scientific">Emiliania huxleyi (strain CCMP1516)</name>
    <dbReference type="NCBI Taxonomy" id="280463"/>
    <lineage>
        <taxon>Eukaryota</taxon>
        <taxon>Haptista</taxon>
        <taxon>Haptophyta</taxon>
        <taxon>Prymnesiophyceae</taxon>
        <taxon>Isochrysidales</taxon>
        <taxon>Noelaerhabdaceae</taxon>
        <taxon>Emiliania</taxon>
    </lineage>
</organism>
<dbReference type="InterPro" id="IPR013761">
    <property type="entry name" value="SAM/pointed_sf"/>
</dbReference>
<evidence type="ECO:0000313" key="3">
    <source>
        <dbReference type="Proteomes" id="UP000013827"/>
    </source>
</evidence>
<sequence>MVIEMELGELKLRSGLLSTAERARHRKAHPCIEGWSAKEVRKLLEATGLGRFAAAFFSRGVGGDELLRMSGDELRAVMAEQASREEASAREAAAQLLAAQLEMLRAREC</sequence>
<reference evidence="3" key="1">
    <citation type="journal article" date="2013" name="Nature">
        <title>Pan genome of the phytoplankton Emiliania underpins its global distribution.</title>
        <authorList>
            <person name="Read B.A."/>
            <person name="Kegel J."/>
            <person name="Klute M.J."/>
            <person name="Kuo A."/>
            <person name="Lefebvre S.C."/>
            <person name="Maumus F."/>
            <person name="Mayer C."/>
            <person name="Miller J."/>
            <person name="Monier A."/>
            <person name="Salamov A."/>
            <person name="Young J."/>
            <person name="Aguilar M."/>
            <person name="Claverie J.M."/>
            <person name="Frickenhaus S."/>
            <person name="Gonzalez K."/>
            <person name="Herman E.K."/>
            <person name="Lin Y.C."/>
            <person name="Napier J."/>
            <person name="Ogata H."/>
            <person name="Sarno A.F."/>
            <person name="Shmutz J."/>
            <person name="Schroeder D."/>
            <person name="de Vargas C."/>
            <person name="Verret F."/>
            <person name="von Dassow P."/>
            <person name="Valentin K."/>
            <person name="Van de Peer Y."/>
            <person name="Wheeler G."/>
            <person name="Dacks J.B."/>
            <person name="Delwiche C.F."/>
            <person name="Dyhrman S.T."/>
            <person name="Glockner G."/>
            <person name="John U."/>
            <person name="Richards T."/>
            <person name="Worden A.Z."/>
            <person name="Zhang X."/>
            <person name="Grigoriev I.V."/>
            <person name="Allen A.E."/>
            <person name="Bidle K."/>
            <person name="Borodovsky M."/>
            <person name="Bowler C."/>
            <person name="Brownlee C."/>
            <person name="Cock J.M."/>
            <person name="Elias M."/>
            <person name="Gladyshev V.N."/>
            <person name="Groth M."/>
            <person name="Guda C."/>
            <person name="Hadaegh A."/>
            <person name="Iglesias-Rodriguez M.D."/>
            <person name="Jenkins J."/>
            <person name="Jones B.M."/>
            <person name="Lawson T."/>
            <person name="Leese F."/>
            <person name="Lindquist E."/>
            <person name="Lobanov A."/>
            <person name="Lomsadze A."/>
            <person name="Malik S.B."/>
            <person name="Marsh M.E."/>
            <person name="Mackinder L."/>
            <person name="Mock T."/>
            <person name="Mueller-Roeber B."/>
            <person name="Pagarete A."/>
            <person name="Parker M."/>
            <person name="Probert I."/>
            <person name="Quesneville H."/>
            <person name="Raines C."/>
            <person name="Rensing S.A."/>
            <person name="Riano-Pachon D.M."/>
            <person name="Richier S."/>
            <person name="Rokitta S."/>
            <person name="Shiraiwa Y."/>
            <person name="Soanes D.M."/>
            <person name="van der Giezen M."/>
            <person name="Wahlund T.M."/>
            <person name="Williams B."/>
            <person name="Wilson W."/>
            <person name="Wolfe G."/>
            <person name="Wurch L.L."/>
        </authorList>
    </citation>
    <scope>NUCLEOTIDE SEQUENCE</scope>
</reference>
<reference evidence="2" key="2">
    <citation type="submission" date="2024-10" db="UniProtKB">
        <authorList>
            <consortium name="EnsemblProtists"/>
        </authorList>
    </citation>
    <scope>IDENTIFICATION</scope>
</reference>
<dbReference type="Proteomes" id="UP000013827">
    <property type="component" value="Unassembled WGS sequence"/>
</dbReference>
<dbReference type="GeneID" id="17286518"/>
<dbReference type="SUPFAM" id="SSF47769">
    <property type="entry name" value="SAM/Pointed domain"/>
    <property type="match status" value="1"/>
</dbReference>
<protein>
    <recommendedName>
        <fullName evidence="1">SAM domain-containing protein</fullName>
    </recommendedName>
</protein>
<dbReference type="PaxDb" id="2903-EOD41248"/>
<dbReference type="KEGG" id="ehx:EMIHUDRAFT_199512"/>
<dbReference type="Gene3D" id="1.10.150.50">
    <property type="entry name" value="Transcription Factor, Ets-1"/>
    <property type="match status" value="1"/>
</dbReference>
<dbReference type="EnsemblProtists" id="EOD41248">
    <property type="protein sequence ID" value="EOD41248"/>
    <property type="gene ID" value="EMIHUDRAFT_199512"/>
</dbReference>
<name>A0A0D3KZR3_EMIH1</name>
<dbReference type="Pfam" id="PF07647">
    <property type="entry name" value="SAM_2"/>
    <property type="match status" value="1"/>
</dbReference>